<feature type="region of interest" description="Disordered" evidence="1">
    <location>
        <begin position="158"/>
        <end position="183"/>
    </location>
</feature>
<dbReference type="Proteomes" id="UP000308724">
    <property type="component" value="Unassembled WGS sequence"/>
</dbReference>
<gene>
    <name evidence="2" type="ORF">D6C78_05645</name>
</gene>
<sequence length="270" mass="30840">MPSLQVSQRNLHIQVRFVSNYSAPRQSAKKCASARKKPTSEPYPKGYAQLLEKQQSQLTTGLLKLYKVLQNVDGQQRELAEFPRPVLVHEILAALNMLDPECRIELLDEESFEEETEPTKRQELFSSEDVKSSIVGQDGSITIANEAIVAPDCLQQEATKKEAAPSQTRRPQETNTAATAQSRVENMDTFQSVYNKNEESYPDSSQSNYMSTAEWEDWTDTFFKDDLLDLSNTVALLLPAAERDTGLNCFWDMFEQRDMVSMYYPWEEDI</sequence>
<dbReference type="AlphaFoldDB" id="A0A4T0BPY8"/>
<protein>
    <submittedName>
        <fullName evidence="2">Uncharacterized protein</fullName>
    </submittedName>
</protein>
<comment type="caution">
    <text evidence="2">The sequence shown here is derived from an EMBL/GenBank/DDBJ whole genome shotgun (WGS) entry which is preliminary data.</text>
</comment>
<name>A0A4T0BPY8_AURPU</name>
<evidence type="ECO:0000313" key="3">
    <source>
        <dbReference type="Proteomes" id="UP000308724"/>
    </source>
</evidence>
<dbReference type="EMBL" id="QZBZ01000112">
    <property type="protein sequence ID" value="TIA36128.1"/>
    <property type="molecule type" value="Genomic_DNA"/>
</dbReference>
<evidence type="ECO:0000256" key="1">
    <source>
        <dbReference type="SAM" id="MobiDB-lite"/>
    </source>
</evidence>
<proteinExistence type="predicted"/>
<feature type="compositionally biased region" description="Polar residues" evidence="1">
    <location>
        <begin position="165"/>
        <end position="183"/>
    </location>
</feature>
<reference evidence="2 3" key="1">
    <citation type="submission" date="2018-10" db="EMBL/GenBank/DDBJ databases">
        <title>Fifty Aureobasidium pullulans genomes reveal a recombining polyextremotolerant generalist.</title>
        <authorList>
            <person name="Gostincar C."/>
            <person name="Turk M."/>
            <person name="Zajc J."/>
            <person name="Gunde-Cimerman N."/>
        </authorList>
    </citation>
    <scope>NUCLEOTIDE SEQUENCE [LARGE SCALE GENOMIC DNA]</scope>
    <source>
        <strain evidence="2 3">EXF-1645</strain>
    </source>
</reference>
<evidence type="ECO:0000313" key="2">
    <source>
        <dbReference type="EMBL" id="TIA36128.1"/>
    </source>
</evidence>
<accession>A0A4T0BPY8</accession>
<organism evidence="2 3">
    <name type="scientific">Aureobasidium pullulans</name>
    <name type="common">Black yeast</name>
    <name type="synonym">Pullularia pullulans</name>
    <dbReference type="NCBI Taxonomy" id="5580"/>
    <lineage>
        <taxon>Eukaryota</taxon>
        <taxon>Fungi</taxon>
        <taxon>Dikarya</taxon>
        <taxon>Ascomycota</taxon>
        <taxon>Pezizomycotina</taxon>
        <taxon>Dothideomycetes</taxon>
        <taxon>Dothideomycetidae</taxon>
        <taxon>Dothideales</taxon>
        <taxon>Saccotheciaceae</taxon>
        <taxon>Aureobasidium</taxon>
    </lineage>
</organism>